<dbReference type="PANTHER" id="PTHR31900">
    <property type="entry name" value="F-BOX/RNI SUPERFAMILY PROTEIN-RELATED"/>
    <property type="match status" value="1"/>
</dbReference>
<sequence>ALFSHNGSKVHELDIAFDYKDTHAILVDAWIRFSIQHNVEVFVLALRTHYVDDVEKWSSGTRYKLPSSLFNCSSIKGLHLKFCDLHLPASVQLCSLKVLCLDCIELSEDMVRRLTTNCPLLEALILGSCNMHSDLNIAIANRNVKSLEICELQGSGDATVIEICAPHLHSIGFYLCLARELYVVKDVSSLVTASFSFVSDEFDLNHVYDEDDCEHYLELLMDFCHVKQLRICKYLVQVLSIGEVQKRFGLLPFNGTSLELETALTKWELPGICYLLKCSANLGRLDIKYAALTMEMMLSDDFKDAFAFEEKEFWESEKFDFTSIFKNLKHVSVYFLSGMEKNDIVAELCALKELVLKYIVLPKDMIRHLTTNCPMLEDLTLYSCNKISDLIIDIANPNLKSLDIFEFYETKADTTIKICAPNLQSLGFHCYLPRAWYLIKDALSLGTASISFESESINLDFVYDEDDCDDHLVQLLHDLCHVKQLIICRYLIQLSDDFKDTFAFEEKKFWESKKCYLAPVLQNLKHISIYFVSGTEQNDNVAAVMEKLENKIEFAGFILKNTKALKKMVVICGRNTGSVCHNFELLFKITEKLTALPRASTRATLEFI</sequence>
<keyword evidence="3" id="KW-1185">Reference proteome</keyword>
<proteinExistence type="predicted"/>
<dbReference type="OrthoDB" id="594804at2759"/>
<evidence type="ECO:0000259" key="1">
    <source>
        <dbReference type="Pfam" id="PF23622"/>
    </source>
</evidence>
<dbReference type="EMBL" id="JADFTS010000005">
    <property type="protein sequence ID" value="KAF9605275.1"/>
    <property type="molecule type" value="Genomic_DNA"/>
</dbReference>
<dbReference type="Gene3D" id="3.80.10.10">
    <property type="entry name" value="Ribonuclease Inhibitor"/>
    <property type="match status" value="2"/>
</dbReference>
<accession>A0A835LRX4</accession>
<dbReference type="AlphaFoldDB" id="A0A835LRX4"/>
<dbReference type="SUPFAM" id="SSF52047">
    <property type="entry name" value="RNI-like"/>
    <property type="match status" value="1"/>
</dbReference>
<comment type="caution">
    <text evidence="2">The sequence shown here is derived from an EMBL/GenBank/DDBJ whole genome shotgun (WGS) entry which is preliminary data.</text>
</comment>
<name>A0A835LRX4_9MAGN</name>
<organism evidence="2 3">
    <name type="scientific">Coptis chinensis</name>
    <dbReference type="NCBI Taxonomy" id="261450"/>
    <lineage>
        <taxon>Eukaryota</taxon>
        <taxon>Viridiplantae</taxon>
        <taxon>Streptophyta</taxon>
        <taxon>Embryophyta</taxon>
        <taxon>Tracheophyta</taxon>
        <taxon>Spermatophyta</taxon>
        <taxon>Magnoliopsida</taxon>
        <taxon>Ranunculales</taxon>
        <taxon>Ranunculaceae</taxon>
        <taxon>Coptidoideae</taxon>
        <taxon>Coptis</taxon>
    </lineage>
</organism>
<dbReference type="InterPro" id="IPR050232">
    <property type="entry name" value="FBL13/AtMIF1-like"/>
</dbReference>
<evidence type="ECO:0000313" key="2">
    <source>
        <dbReference type="EMBL" id="KAF9605275.1"/>
    </source>
</evidence>
<dbReference type="Pfam" id="PF23622">
    <property type="entry name" value="LRR_At1g61320_AtMIF1"/>
    <property type="match status" value="2"/>
</dbReference>
<dbReference type="InterPro" id="IPR055357">
    <property type="entry name" value="LRR_At1g61320_AtMIF1"/>
</dbReference>
<reference evidence="2 3" key="1">
    <citation type="submission" date="2020-10" db="EMBL/GenBank/DDBJ databases">
        <title>The Coptis chinensis genome and diversification of protoberbering-type alkaloids.</title>
        <authorList>
            <person name="Wang B."/>
            <person name="Shu S."/>
            <person name="Song C."/>
            <person name="Liu Y."/>
        </authorList>
    </citation>
    <scope>NUCLEOTIDE SEQUENCE [LARGE SCALE GENOMIC DNA]</scope>
    <source>
        <strain evidence="2">HL-2020</strain>
        <tissue evidence="2">Leaf</tissue>
    </source>
</reference>
<feature type="non-terminal residue" evidence="2">
    <location>
        <position position="608"/>
    </location>
</feature>
<protein>
    <recommendedName>
        <fullName evidence="1">At1g61320/AtMIF1 LRR domain-containing protein</fullName>
    </recommendedName>
</protein>
<gene>
    <name evidence="2" type="ORF">IFM89_015891</name>
</gene>
<feature type="domain" description="At1g61320/AtMIF1 LRR" evidence="1">
    <location>
        <begin position="5"/>
        <end position="183"/>
    </location>
</feature>
<dbReference type="PANTHER" id="PTHR31900:SF30">
    <property type="entry name" value="SUPERFAMILY PROTEIN, PUTATIVE-RELATED"/>
    <property type="match status" value="1"/>
</dbReference>
<evidence type="ECO:0000313" key="3">
    <source>
        <dbReference type="Proteomes" id="UP000631114"/>
    </source>
</evidence>
<dbReference type="Proteomes" id="UP000631114">
    <property type="component" value="Unassembled WGS sequence"/>
</dbReference>
<dbReference type="InterPro" id="IPR032675">
    <property type="entry name" value="LRR_dom_sf"/>
</dbReference>
<feature type="domain" description="At1g61320/AtMIF1 LRR" evidence="1">
    <location>
        <begin position="347"/>
        <end position="430"/>
    </location>
</feature>